<name>A0AAU7AY43_9ACTN</name>
<dbReference type="EMBL" id="CP114014">
    <property type="protein sequence ID" value="XAY06556.1"/>
    <property type="molecule type" value="Genomic_DNA"/>
</dbReference>
<sequence>MRVFLVGSSQRGLALARDLVAEGHAVRAVTRTEARRGELEDAGCECWIGTPDRIGTLRYGLENVTILVWALGTAAGDDAEDVAALHGSRLKMMLEKTTDTTVRGVVYEAAGTLDDATFASGVHEIEWAAEKNEIPYRLIDADGRDVAGWTAAARAAIEELLAADRPVAGGAPRH</sequence>
<dbReference type="AlphaFoldDB" id="A0AAU7AY43"/>
<reference evidence="1" key="1">
    <citation type="submission" date="2022-12" db="EMBL/GenBank/DDBJ databases">
        <title>Paraconexibacter alkalitolerans sp. nov. and Baekduia alba sp. nov., isolated from soil and emended description of the genera Paraconexibacter (Chun et al., 2020) and Baekduia (An et al., 2020).</title>
        <authorList>
            <person name="Vieira S."/>
            <person name="Huber K.J."/>
            <person name="Geppert A."/>
            <person name="Wolf J."/>
            <person name="Neumann-Schaal M."/>
            <person name="Muesken M."/>
            <person name="Overmann J."/>
        </authorList>
    </citation>
    <scope>NUCLEOTIDE SEQUENCE</scope>
    <source>
        <strain evidence="1">AEG42_29</strain>
    </source>
</reference>
<organism evidence="1">
    <name type="scientific">Paraconexibacter sp. AEG42_29</name>
    <dbReference type="NCBI Taxonomy" id="2997339"/>
    <lineage>
        <taxon>Bacteria</taxon>
        <taxon>Bacillati</taxon>
        <taxon>Actinomycetota</taxon>
        <taxon>Thermoleophilia</taxon>
        <taxon>Solirubrobacterales</taxon>
        <taxon>Paraconexibacteraceae</taxon>
        <taxon>Paraconexibacter</taxon>
    </lineage>
</organism>
<accession>A0AAU7AY43</accession>
<evidence type="ECO:0008006" key="2">
    <source>
        <dbReference type="Google" id="ProtNLM"/>
    </source>
</evidence>
<dbReference type="SUPFAM" id="SSF51735">
    <property type="entry name" value="NAD(P)-binding Rossmann-fold domains"/>
    <property type="match status" value="1"/>
</dbReference>
<dbReference type="InterPro" id="IPR036291">
    <property type="entry name" value="NAD(P)-bd_dom_sf"/>
</dbReference>
<dbReference type="Gene3D" id="3.40.50.720">
    <property type="entry name" value="NAD(P)-binding Rossmann-like Domain"/>
    <property type="match status" value="1"/>
</dbReference>
<gene>
    <name evidence="1" type="ORF">DSM112329_03430</name>
</gene>
<dbReference type="KEGG" id="parq:DSM112329_03430"/>
<proteinExistence type="predicted"/>
<dbReference type="RefSeq" id="WP_354697787.1">
    <property type="nucleotide sequence ID" value="NZ_CP114014.1"/>
</dbReference>
<evidence type="ECO:0000313" key="1">
    <source>
        <dbReference type="EMBL" id="XAY06556.1"/>
    </source>
</evidence>
<protein>
    <recommendedName>
        <fullName evidence="2">NAD(P)-binding domain-containing protein</fullName>
    </recommendedName>
</protein>